<dbReference type="KEGG" id="mcoo:MCOO_42590"/>
<evidence type="ECO:0000256" key="1">
    <source>
        <dbReference type="SAM" id="SignalP"/>
    </source>
</evidence>
<evidence type="ECO:0000313" key="2">
    <source>
        <dbReference type="EMBL" id="BBX48244.1"/>
    </source>
</evidence>
<keyword evidence="3" id="KW-1185">Reference proteome</keyword>
<accession>A0A7I7L2F4</accession>
<sequence>MRLKAVPTAAALVAWMLTPSSPASAAGLCTDKTNPQAHQVCMANANGQCGGIGMFGASHSTCTYADGSRDECDWHITSLTTATGSCTWFPTPPDFPIGPPPPPAS</sequence>
<keyword evidence="1" id="KW-0732">Signal</keyword>
<organism evidence="2 3">
    <name type="scientific">Mycobacterium cookii</name>
    <dbReference type="NCBI Taxonomy" id="1775"/>
    <lineage>
        <taxon>Bacteria</taxon>
        <taxon>Bacillati</taxon>
        <taxon>Actinomycetota</taxon>
        <taxon>Actinomycetes</taxon>
        <taxon>Mycobacteriales</taxon>
        <taxon>Mycobacteriaceae</taxon>
        <taxon>Mycobacterium</taxon>
    </lineage>
</organism>
<feature type="signal peptide" evidence="1">
    <location>
        <begin position="1"/>
        <end position="25"/>
    </location>
</feature>
<dbReference type="Proteomes" id="UP000465866">
    <property type="component" value="Chromosome"/>
</dbReference>
<gene>
    <name evidence="2" type="ORF">MCOO_42590</name>
</gene>
<feature type="chain" id="PRO_5029643031" description="DUF333 domain-containing protein" evidence="1">
    <location>
        <begin position="26"/>
        <end position="105"/>
    </location>
</feature>
<dbReference type="EMBL" id="AP022569">
    <property type="protein sequence ID" value="BBX48244.1"/>
    <property type="molecule type" value="Genomic_DNA"/>
</dbReference>
<proteinExistence type="predicted"/>
<name>A0A7I7L2F4_9MYCO</name>
<dbReference type="AlphaFoldDB" id="A0A7I7L2F4"/>
<evidence type="ECO:0000313" key="3">
    <source>
        <dbReference type="Proteomes" id="UP000465866"/>
    </source>
</evidence>
<evidence type="ECO:0008006" key="4">
    <source>
        <dbReference type="Google" id="ProtNLM"/>
    </source>
</evidence>
<reference evidence="2 3" key="1">
    <citation type="journal article" date="2019" name="Emerg. Microbes Infect.">
        <title>Comprehensive subspecies identification of 175 nontuberculous mycobacteria species based on 7547 genomic profiles.</title>
        <authorList>
            <person name="Matsumoto Y."/>
            <person name="Kinjo T."/>
            <person name="Motooka D."/>
            <person name="Nabeya D."/>
            <person name="Jung N."/>
            <person name="Uechi K."/>
            <person name="Horii T."/>
            <person name="Iida T."/>
            <person name="Fujita J."/>
            <person name="Nakamura S."/>
        </authorList>
    </citation>
    <scope>NUCLEOTIDE SEQUENCE [LARGE SCALE GENOMIC DNA]</scope>
    <source>
        <strain evidence="2 3">JCM 12404</strain>
    </source>
</reference>
<protein>
    <recommendedName>
        <fullName evidence="4">DUF333 domain-containing protein</fullName>
    </recommendedName>
</protein>